<dbReference type="RefSeq" id="WP_232346682.1">
    <property type="nucleotide sequence ID" value="NZ_LT976854.1"/>
</dbReference>
<feature type="domain" description="Immunity protein 72" evidence="1">
    <location>
        <begin position="17"/>
        <end position="110"/>
    </location>
</feature>
<dbReference type="Proteomes" id="UP000256780">
    <property type="component" value="Chromosome CBM2587_b"/>
</dbReference>
<sequence length="179" mass="19843">MHFPSILSDVPDPEVATLVSTGHTIPYFGIWEPVEAKKSGMLSLFKKKEEPKGPFLIVGCMNYLHAGSPAPAVRYEDENESFSKPVTWRLLWEDTRYEDGSIPAEEDEYVFQKPNGATDAPSAINGTDSTMIWFETGQPAPKAGRWLPEDDLSASIAVQAGEKLPTHRGQSTRWVFASD</sequence>
<evidence type="ECO:0000259" key="1">
    <source>
        <dbReference type="Pfam" id="PF15584"/>
    </source>
</evidence>
<evidence type="ECO:0000313" key="3">
    <source>
        <dbReference type="Proteomes" id="UP000256780"/>
    </source>
</evidence>
<dbReference type="InterPro" id="IPR028966">
    <property type="entry name" value="Imm72"/>
</dbReference>
<comment type="caution">
    <text evidence="2">The sequence shown here is derived from an EMBL/GenBank/DDBJ whole genome shotgun (WGS) entry which is preliminary data.</text>
</comment>
<reference evidence="2 3" key="1">
    <citation type="submission" date="2018-01" db="EMBL/GenBank/DDBJ databases">
        <authorList>
            <person name="Clerissi C."/>
        </authorList>
    </citation>
    <scope>NUCLEOTIDE SEQUENCE [LARGE SCALE GENOMIC DNA]</scope>
    <source>
        <strain evidence="2">Cupriavidus sp. LMG 19464</strain>
    </source>
</reference>
<dbReference type="EMBL" id="OFSQ01000035">
    <property type="protein sequence ID" value="SOY63278.1"/>
    <property type="molecule type" value="Genomic_DNA"/>
</dbReference>
<organism evidence="2 3">
    <name type="scientific">Cupriavidus taiwanensis</name>
    <dbReference type="NCBI Taxonomy" id="164546"/>
    <lineage>
        <taxon>Bacteria</taxon>
        <taxon>Pseudomonadati</taxon>
        <taxon>Pseudomonadota</taxon>
        <taxon>Betaproteobacteria</taxon>
        <taxon>Burkholderiales</taxon>
        <taxon>Burkholderiaceae</taxon>
        <taxon>Cupriavidus</taxon>
    </lineage>
</organism>
<gene>
    <name evidence="2" type="ORF">CBM2587_B60290</name>
</gene>
<evidence type="ECO:0000313" key="2">
    <source>
        <dbReference type="EMBL" id="SOY63278.1"/>
    </source>
</evidence>
<name>A0A975XBY8_9BURK</name>
<protein>
    <recommendedName>
        <fullName evidence="1">Immunity protein 72 domain-containing protein</fullName>
    </recommendedName>
</protein>
<dbReference type="AlphaFoldDB" id="A0A975XBY8"/>
<accession>A0A975XBY8</accession>
<proteinExistence type="predicted"/>
<dbReference type="Pfam" id="PF15584">
    <property type="entry name" value="Imm72"/>
    <property type="match status" value="1"/>
</dbReference>